<gene>
    <name evidence="2" type="ORF">CLOHIR_00939</name>
</gene>
<dbReference type="Gene3D" id="3.30.565.60">
    <property type="match status" value="1"/>
</dbReference>
<dbReference type="Gene3D" id="3.30.950.30">
    <property type="entry name" value="Schlafen, AAA domain"/>
    <property type="match status" value="1"/>
</dbReference>
<feature type="non-terminal residue" evidence="2">
    <location>
        <position position="1"/>
    </location>
</feature>
<dbReference type="PANTHER" id="PTHR30595:SF6">
    <property type="entry name" value="SCHLAFEN ALBA-2 DOMAIN-CONTAINING PROTEIN"/>
    <property type="match status" value="1"/>
</dbReference>
<dbReference type="HOGENOM" id="CLU_024970_0_1_9"/>
<dbReference type="Pfam" id="PF04326">
    <property type="entry name" value="SLFN_AlbA_2"/>
    <property type="match status" value="1"/>
</dbReference>
<comment type="caution">
    <text evidence="2">The sequence shown here is derived from an EMBL/GenBank/DDBJ whole genome shotgun (WGS) entry which is preliminary data.</text>
</comment>
<dbReference type="Proteomes" id="UP000003178">
    <property type="component" value="Unassembled WGS sequence"/>
</dbReference>
<feature type="domain" description="Schlafen AlbA-2" evidence="1">
    <location>
        <begin position="9"/>
        <end position="117"/>
    </location>
</feature>
<sequence>AKNSVPKDLWETYSAMANTNGGTIVLGVEERFDTDEKFDISGVESVEKMLKDFWSTINGNKVNKNILMEENVEVININHKKVIKIEIPRASYIDKPIYLNNNPYNGTYKRNYEGDYKCSQDEVNAMFRDASEKGFDSSILEYYDMDDLDMPTVNRYRNRFSVINLNHAWHNLSDEEFLIQLGAMDKDRKTKKVWLTVAGLLMFGKSTSIRSYFPYFNLDYLKMVNVDEDLRYNERFTIDGRWESNLFNFFTVVINKLSEDIPIPFKLNGITRIDDTSVHRAIREAFVNAIVHGDYSVQGTLRIKKFKDRFEFYNPGCLKIPVADIYKGGTSKCRNPFIQKMFRMIGFGENIGSGFFKILKAWKEQQWAIPILEENFATNEVVLKLNMISLVPEVYMGKLKEIYGSSLDLLNADEIKILVTAITEDEVTNARMQCVTNLHPNDITEMLRSMVNRGFLIEEGFGRGKKYMINEEFCCEESNSGLDVIGDESKGNNVEKKVVSLDDLNLNNVRLSRVEEDILKIIINDGFTSTRINSEKLEIPKHISIRACNDLIEKGLIKREGCNRATKYVLVNNNL</sequence>
<dbReference type="EMBL" id="ABWP01000041">
    <property type="protein sequence ID" value="EEA85410.1"/>
    <property type="molecule type" value="Genomic_DNA"/>
</dbReference>
<evidence type="ECO:0000259" key="1">
    <source>
        <dbReference type="Pfam" id="PF04326"/>
    </source>
</evidence>
<dbReference type="InterPro" id="IPR038475">
    <property type="entry name" value="RecG_C_sf"/>
</dbReference>
<dbReference type="RefSeq" id="WP_006439856.1">
    <property type="nucleotide sequence ID" value="NZ_DS995356.1"/>
</dbReference>
<organism evidence="2 3">
    <name type="scientific">Peptacetobacter hiranonis (strain DSM 13275 / JCM 10541 / KCTC 15199 / TO-931)</name>
    <name type="common">Clostridium hiranonis</name>
    <dbReference type="NCBI Taxonomy" id="500633"/>
    <lineage>
        <taxon>Bacteria</taxon>
        <taxon>Bacillati</taxon>
        <taxon>Bacillota</taxon>
        <taxon>Clostridia</taxon>
        <taxon>Peptostreptococcales</taxon>
        <taxon>Peptostreptococcaceae</taxon>
        <taxon>Peptacetobacter</taxon>
    </lineage>
</organism>
<accession>B6FYI7</accession>
<name>B6FYI7_PEPHT</name>
<dbReference type="OrthoDB" id="9768354at2"/>
<dbReference type="AlphaFoldDB" id="B6FYI7"/>
<dbReference type="InterPro" id="IPR007421">
    <property type="entry name" value="Schlafen_AlbA_2_dom"/>
</dbReference>
<dbReference type="Pfam" id="PF13749">
    <property type="entry name" value="HATPase_c_4"/>
    <property type="match status" value="1"/>
</dbReference>
<protein>
    <submittedName>
        <fullName evidence="2">Divergent AAA domain protein</fullName>
    </submittedName>
</protein>
<dbReference type="InterPro" id="IPR038461">
    <property type="entry name" value="Schlafen_AlbA_2_dom_sf"/>
</dbReference>
<proteinExistence type="predicted"/>
<keyword evidence="3" id="KW-1185">Reference proteome</keyword>
<dbReference type="STRING" id="500633.CLOHIR_00939"/>
<dbReference type="eggNOG" id="COG2865">
    <property type="taxonomic scope" value="Bacteria"/>
</dbReference>
<reference evidence="2 3" key="2">
    <citation type="submission" date="2008-10" db="EMBL/GenBank/DDBJ databases">
        <title>Draft genome sequence of Clostridium hiranonis (DSM 13275).</title>
        <authorList>
            <person name="Sudarsanam P."/>
            <person name="Ley R."/>
            <person name="Guruge J."/>
            <person name="Turnbaugh P.J."/>
            <person name="Mahowald M."/>
            <person name="Liep D."/>
            <person name="Gordon J."/>
        </authorList>
    </citation>
    <scope>NUCLEOTIDE SEQUENCE [LARGE SCALE GENOMIC DNA]</scope>
    <source>
        <strain evidence="2 3">DSM 13275</strain>
    </source>
</reference>
<dbReference type="PANTHER" id="PTHR30595">
    <property type="entry name" value="GLPR-RELATED TRANSCRIPTIONAL REPRESSOR"/>
    <property type="match status" value="1"/>
</dbReference>
<evidence type="ECO:0000313" key="2">
    <source>
        <dbReference type="EMBL" id="EEA85410.1"/>
    </source>
</evidence>
<reference evidence="2 3" key="1">
    <citation type="submission" date="2008-09" db="EMBL/GenBank/DDBJ databases">
        <authorList>
            <person name="Fulton L."/>
            <person name="Clifton S."/>
            <person name="Fulton B."/>
            <person name="Xu J."/>
            <person name="Minx P."/>
            <person name="Pepin K.H."/>
            <person name="Johnson M."/>
            <person name="Thiruvilangam P."/>
            <person name="Bhonagiri V."/>
            <person name="Nash W.E."/>
            <person name="Mardis E.R."/>
            <person name="Wilson R.K."/>
        </authorList>
    </citation>
    <scope>NUCLEOTIDE SEQUENCE [LARGE SCALE GENOMIC DNA]</scope>
    <source>
        <strain evidence="2 3">DSM 13275</strain>
    </source>
</reference>
<evidence type="ECO:0000313" key="3">
    <source>
        <dbReference type="Proteomes" id="UP000003178"/>
    </source>
</evidence>